<dbReference type="InterPro" id="IPR025205">
    <property type="entry name" value="PilX/PilW_C"/>
</dbReference>
<keyword evidence="1" id="KW-0472">Membrane</keyword>
<reference evidence="4 5" key="1">
    <citation type="submission" date="2021-01" db="EMBL/GenBank/DDBJ databases">
        <authorList>
            <person name="Ruan W."/>
            <person name="Khan S.A."/>
            <person name="Jeon C.O."/>
        </authorList>
    </citation>
    <scope>NUCLEOTIDE SEQUENCE [LARGE SCALE GENOMIC DNA]</scope>
    <source>
        <strain evidence="4 5">R798</strain>
    </source>
</reference>
<evidence type="ECO:0000256" key="1">
    <source>
        <dbReference type="SAM" id="Phobius"/>
    </source>
</evidence>
<accession>A0ABS7SLA6</accession>
<dbReference type="Pfam" id="PF13681">
    <property type="entry name" value="PilX"/>
    <property type="match status" value="1"/>
</dbReference>
<dbReference type="InterPro" id="IPR025746">
    <property type="entry name" value="PilX_N_dom"/>
</dbReference>
<sequence>MIAPTVFARQARAGGAALVTVMFVLIAVLIVAVSAATAALNAEKSARNERDRHIALQAAEAALADAERDIAALDPASARAAMFAPGSVLGFVDGCGQRADDPSLGLCSRVEAPGVPAWIGAALADGGDGVPYGSFTGALMPTGAGTLPARPPQYIIELMPFPRAGEDASEPVTNFYRVTAIGFGSRDATRVVLQSFYRKPTPSAGAAP</sequence>
<keyword evidence="5" id="KW-1185">Reference proteome</keyword>
<dbReference type="EMBL" id="JAFBIL020000002">
    <property type="protein sequence ID" value="MBZ2206964.1"/>
    <property type="molecule type" value="Genomic_DNA"/>
</dbReference>
<dbReference type="Pfam" id="PF14341">
    <property type="entry name" value="PilX_N"/>
    <property type="match status" value="1"/>
</dbReference>
<keyword evidence="1" id="KW-1133">Transmembrane helix</keyword>
<evidence type="ECO:0000259" key="2">
    <source>
        <dbReference type="Pfam" id="PF13681"/>
    </source>
</evidence>
<protein>
    <submittedName>
        <fullName evidence="4">Pilus assembly protein</fullName>
    </submittedName>
</protein>
<name>A0ABS7SLA6_9BURK</name>
<comment type="caution">
    <text evidence="4">The sequence shown here is derived from an EMBL/GenBank/DDBJ whole genome shotgun (WGS) entry which is preliminary data.</text>
</comment>
<proteinExistence type="predicted"/>
<feature type="transmembrane region" description="Helical" evidence="1">
    <location>
        <begin position="16"/>
        <end position="40"/>
    </location>
</feature>
<organism evidence="4 5">
    <name type="scientific">Massilia soli</name>
    <dbReference type="NCBI Taxonomy" id="2792854"/>
    <lineage>
        <taxon>Bacteria</taxon>
        <taxon>Pseudomonadati</taxon>
        <taxon>Pseudomonadota</taxon>
        <taxon>Betaproteobacteria</taxon>
        <taxon>Burkholderiales</taxon>
        <taxon>Oxalobacteraceae</taxon>
        <taxon>Telluria group</taxon>
        <taxon>Massilia</taxon>
    </lineage>
</organism>
<feature type="domain" description="Type 4 fimbrial biogenesis protein PilX N-terminal" evidence="3">
    <location>
        <begin position="15"/>
        <end position="64"/>
    </location>
</feature>
<feature type="domain" description="PilX/PilW C-terminal" evidence="2">
    <location>
        <begin position="145"/>
        <end position="199"/>
    </location>
</feature>
<evidence type="ECO:0000313" key="5">
    <source>
        <dbReference type="Proteomes" id="UP000809349"/>
    </source>
</evidence>
<dbReference type="Proteomes" id="UP000809349">
    <property type="component" value="Unassembled WGS sequence"/>
</dbReference>
<dbReference type="RefSeq" id="WP_223467398.1">
    <property type="nucleotide sequence ID" value="NZ_JAFBIL020000002.1"/>
</dbReference>
<evidence type="ECO:0000259" key="3">
    <source>
        <dbReference type="Pfam" id="PF14341"/>
    </source>
</evidence>
<evidence type="ECO:0000313" key="4">
    <source>
        <dbReference type="EMBL" id="MBZ2206964.1"/>
    </source>
</evidence>
<keyword evidence="1" id="KW-0812">Transmembrane</keyword>
<gene>
    <name evidence="4" type="ORF">I4X03_006795</name>
</gene>
<reference evidence="4 5" key="2">
    <citation type="submission" date="2021-08" db="EMBL/GenBank/DDBJ databases">
        <title>Massilia sp. R798.</title>
        <authorList>
            <person name="Baek J.H."/>
            <person name="Jung H.S."/>
            <person name="Kim K.R."/>
            <person name="Jeon C.O."/>
        </authorList>
    </citation>
    <scope>NUCLEOTIDE SEQUENCE [LARGE SCALE GENOMIC DNA]</scope>
    <source>
        <strain evidence="4 5">R798</strain>
    </source>
</reference>